<keyword evidence="5 9" id="KW-0653">Protein transport</keyword>
<dbReference type="InterPro" id="IPR038379">
    <property type="entry name" value="SecE_sf"/>
</dbReference>
<dbReference type="GO" id="GO:0006605">
    <property type="term" value="P:protein targeting"/>
    <property type="evidence" value="ECO:0007669"/>
    <property type="project" value="UniProtKB-UniRule"/>
</dbReference>
<dbReference type="Pfam" id="PF00584">
    <property type="entry name" value="SecE"/>
    <property type="match status" value="1"/>
</dbReference>
<dbReference type="InterPro" id="IPR001901">
    <property type="entry name" value="Translocase_SecE/Sec61-g"/>
</dbReference>
<dbReference type="GO" id="GO:0065002">
    <property type="term" value="P:intracellular protein transmembrane transport"/>
    <property type="evidence" value="ECO:0007669"/>
    <property type="project" value="UniProtKB-UniRule"/>
</dbReference>
<dbReference type="PANTHER" id="PTHR33910">
    <property type="entry name" value="PROTEIN TRANSLOCASE SUBUNIT SECE"/>
    <property type="match status" value="1"/>
</dbReference>
<keyword evidence="3 9" id="KW-1003">Cell membrane</keyword>
<dbReference type="GO" id="GO:0005886">
    <property type="term" value="C:plasma membrane"/>
    <property type="evidence" value="ECO:0007669"/>
    <property type="project" value="UniProtKB-UniRule"/>
</dbReference>
<evidence type="ECO:0000256" key="8">
    <source>
        <dbReference type="ARBA" id="ARBA00023136"/>
    </source>
</evidence>
<accession>A0A2P7NX74</accession>
<evidence type="ECO:0000256" key="1">
    <source>
        <dbReference type="ARBA" id="ARBA00004370"/>
    </source>
</evidence>
<dbReference type="NCBIfam" id="NF004371">
    <property type="entry name" value="PRK05740.1-1"/>
    <property type="match status" value="1"/>
</dbReference>
<comment type="caution">
    <text evidence="10">The sequence shown here is derived from an EMBL/GenBank/DDBJ whole genome shotgun (WGS) entry which is preliminary data.</text>
</comment>
<evidence type="ECO:0000256" key="5">
    <source>
        <dbReference type="ARBA" id="ARBA00022927"/>
    </source>
</evidence>
<keyword evidence="11" id="KW-1185">Reference proteome</keyword>
<proteinExistence type="inferred from homology"/>
<keyword evidence="7 9" id="KW-0811">Translocation</keyword>
<sequence length="124" mass="13773">MFLYGKGIQNVNKLKLVLAVVFVLAGIAGFIYLNESAMVIRVLSILVGILLAVIIAKYTTQGQEFYSFCKESSEETKKVVWPSRKESLQTSGVVFAFVVVMALFLWLIDAALMSLVKLMMNQDA</sequence>
<feature type="transmembrane region" description="Helical" evidence="9">
    <location>
        <begin position="39"/>
        <end position="58"/>
    </location>
</feature>
<name>A0A2P7NX74_9PROT</name>
<dbReference type="GO" id="GO:0043952">
    <property type="term" value="P:protein transport by the Sec complex"/>
    <property type="evidence" value="ECO:0007669"/>
    <property type="project" value="UniProtKB-UniRule"/>
</dbReference>
<dbReference type="GO" id="GO:0009306">
    <property type="term" value="P:protein secretion"/>
    <property type="evidence" value="ECO:0007669"/>
    <property type="project" value="UniProtKB-UniRule"/>
</dbReference>
<comment type="similarity">
    <text evidence="9">Belongs to the SecE/SEC61-gamma family.</text>
</comment>
<dbReference type="PRINTS" id="PR01650">
    <property type="entry name" value="SECETRNLCASE"/>
</dbReference>
<evidence type="ECO:0000313" key="10">
    <source>
        <dbReference type="EMBL" id="PSJ18072.1"/>
    </source>
</evidence>
<dbReference type="Proteomes" id="UP000241912">
    <property type="component" value="Unassembled WGS sequence"/>
</dbReference>
<keyword evidence="8 9" id="KW-0472">Membrane</keyword>
<protein>
    <recommendedName>
        <fullName evidence="9">Protein translocase subunit SecE</fullName>
    </recommendedName>
</protein>
<dbReference type="InterPro" id="IPR005807">
    <property type="entry name" value="SecE_bac"/>
</dbReference>
<evidence type="ECO:0000313" key="11">
    <source>
        <dbReference type="Proteomes" id="UP000241912"/>
    </source>
</evidence>
<evidence type="ECO:0000256" key="9">
    <source>
        <dbReference type="HAMAP-Rule" id="MF_00422"/>
    </source>
</evidence>
<comment type="caution">
    <text evidence="9">Lacks conserved residue(s) required for the propagation of feature annotation.</text>
</comment>
<gene>
    <name evidence="9" type="primary">secE</name>
    <name evidence="10" type="ORF">C7H79_05190</name>
</gene>
<dbReference type="PANTHER" id="PTHR33910:SF1">
    <property type="entry name" value="PROTEIN TRANSLOCASE SUBUNIT SECE"/>
    <property type="match status" value="1"/>
</dbReference>
<dbReference type="HAMAP" id="MF_00422">
    <property type="entry name" value="SecE"/>
    <property type="match status" value="1"/>
</dbReference>
<evidence type="ECO:0000256" key="4">
    <source>
        <dbReference type="ARBA" id="ARBA00022692"/>
    </source>
</evidence>
<comment type="subcellular location">
    <subcellularLocation>
        <location evidence="1">Membrane</location>
    </subcellularLocation>
</comment>
<comment type="subunit">
    <text evidence="9">Component of the Sec protein translocase complex. Heterotrimer consisting of SecY, SecE and SecG subunits. The heterotrimers can form oligomers, although 1 heterotrimer is thought to be able to translocate proteins. Interacts with the ribosome. Interacts with SecDF, and other proteins may be involved. Interacts with SecA.</text>
</comment>
<dbReference type="OrthoDB" id="9806365at2"/>
<evidence type="ECO:0000256" key="2">
    <source>
        <dbReference type="ARBA" id="ARBA00022448"/>
    </source>
</evidence>
<feature type="transmembrane region" description="Helical" evidence="9">
    <location>
        <begin position="93"/>
        <end position="116"/>
    </location>
</feature>
<reference evidence="10 11" key="1">
    <citation type="submission" date="2018-03" db="EMBL/GenBank/DDBJ databases">
        <title>Draft genome of Nitrosomonas supralitoralis APG5.</title>
        <authorList>
            <person name="Urakawa H."/>
            <person name="Lopez J.V."/>
        </authorList>
    </citation>
    <scope>NUCLEOTIDE SEQUENCE [LARGE SCALE GENOMIC DNA]</scope>
    <source>
        <strain evidence="10 11">APG5</strain>
    </source>
</reference>
<dbReference type="NCBIfam" id="TIGR00964">
    <property type="entry name" value="secE_bact"/>
    <property type="match status" value="1"/>
</dbReference>
<organism evidence="10 11">
    <name type="scientific">Nitrosomonas supralitoralis</name>
    <dbReference type="NCBI Taxonomy" id="2116706"/>
    <lineage>
        <taxon>Bacteria</taxon>
        <taxon>Pseudomonadati</taxon>
        <taxon>Pseudomonadota</taxon>
        <taxon>Betaproteobacteria</taxon>
        <taxon>Nitrosomonadales</taxon>
        <taxon>Nitrosomonadaceae</taxon>
        <taxon>Nitrosomonas</taxon>
    </lineage>
</organism>
<dbReference type="Gene3D" id="1.20.5.1030">
    <property type="entry name" value="Preprotein translocase secy subunit"/>
    <property type="match status" value="1"/>
</dbReference>
<keyword evidence="2 9" id="KW-0813">Transport</keyword>
<evidence type="ECO:0000256" key="3">
    <source>
        <dbReference type="ARBA" id="ARBA00022475"/>
    </source>
</evidence>
<evidence type="ECO:0000256" key="6">
    <source>
        <dbReference type="ARBA" id="ARBA00022989"/>
    </source>
</evidence>
<evidence type="ECO:0000256" key="7">
    <source>
        <dbReference type="ARBA" id="ARBA00023010"/>
    </source>
</evidence>
<dbReference type="AlphaFoldDB" id="A0A2P7NX74"/>
<dbReference type="EMBL" id="PXXU01000010">
    <property type="protein sequence ID" value="PSJ18072.1"/>
    <property type="molecule type" value="Genomic_DNA"/>
</dbReference>
<keyword evidence="4 9" id="KW-0812">Transmembrane</keyword>
<feature type="transmembrane region" description="Helical" evidence="9">
    <location>
        <begin position="16"/>
        <end position="33"/>
    </location>
</feature>
<comment type="function">
    <text evidence="9">Essential subunit of the Sec protein translocation channel SecYEG. Clamps together the 2 halves of SecY. May contact the channel plug during translocation.</text>
</comment>
<keyword evidence="6 9" id="KW-1133">Transmembrane helix</keyword>
<dbReference type="GO" id="GO:0008320">
    <property type="term" value="F:protein transmembrane transporter activity"/>
    <property type="evidence" value="ECO:0007669"/>
    <property type="project" value="UniProtKB-UniRule"/>
</dbReference>